<feature type="region of interest" description="Disordered" evidence="1">
    <location>
        <begin position="592"/>
        <end position="613"/>
    </location>
</feature>
<dbReference type="AlphaFoldDB" id="A0A8S0PZS3"/>
<proteinExistence type="predicted"/>
<feature type="compositionally biased region" description="Basic and acidic residues" evidence="1">
    <location>
        <begin position="652"/>
        <end position="661"/>
    </location>
</feature>
<feature type="compositionally biased region" description="Polar residues" evidence="1">
    <location>
        <begin position="224"/>
        <end position="240"/>
    </location>
</feature>
<organism evidence="2 3">
    <name type="scientific">Olea europaea subsp. europaea</name>
    <dbReference type="NCBI Taxonomy" id="158383"/>
    <lineage>
        <taxon>Eukaryota</taxon>
        <taxon>Viridiplantae</taxon>
        <taxon>Streptophyta</taxon>
        <taxon>Embryophyta</taxon>
        <taxon>Tracheophyta</taxon>
        <taxon>Spermatophyta</taxon>
        <taxon>Magnoliopsida</taxon>
        <taxon>eudicotyledons</taxon>
        <taxon>Gunneridae</taxon>
        <taxon>Pentapetalae</taxon>
        <taxon>asterids</taxon>
        <taxon>lamiids</taxon>
        <taxon>Lamiales</taxon>
        <taxon>Oleaceae</taxon>
        <taxon>Oleeae</taxon>
        <taxon>Olea</taxon>
    </lineage>
</organism>
<name>A0A8S0PZS3_OLEEU</name>
<feature type="region of interest" description="Disordered" evidence="1">
    <location>
        <begin position="504"/>
        <end position="525"/>
    </location>
</feature>
<evidence type="ECO:0000313" key="2">
    <source>
        <dbReference type="EMBL" id="CAA2959344.1"/>
    </source>
</evidence>
<comment type="caution">
    <text evidence="2">The sequence shown here is derived from an EMBL/GenBank/DDBJ whole genome shotgun (WGS) entry which is preliminary data.</text>
</comment>
<accession>A0A8S0PZS3</accession>
<dbReference type="Gramene" id="OE9A082509T3">
    <property type="protein sequence ID" value="OE9A082509C3"/>
    <property type="gene ID" value="OE9A082509"/>
</dbReference>
<feature type="region of interest" description="Disordered" evidence="1">
    <location>
        <begin position="147"/>
        <end position="175"/>
    </location>
</feature>
<protein>
    <submittedName>
        <fullName evidence="2">Uncharacterized protein</fullName>
    </submittedName>
</protein>
<feature type="region of interest" description="Disordered" evidence="1">
    <location>
        <begin position="224"/>
        <end position="262"/>
    </location>
</feature>
<feature type="region of interest" description="Disordered" evidence="1">
    <location>
        <begin position="295"/>
        <end position="343"/>
    </location>
</feature>
<evidence type="ECO:0000256" key="1">
    <source>
        <dbReference type="SAM" id="MobiDB-lite"/>
    </source>
</evidence>
<sequence>MDFHSLKRRELQELCKKNKIPANMTNVAMADALKALEIVEGIEDYLKPMESETAQSSIESPVKSEETSPCALSTVGRSTRRRNVVKEESETLPSRTTTRRSTRKTVVGEEGEKGVAIETPALAATTRRRAQVSMVRRKVEAQFDEEEIGKERKTLPPTPAPLGTTSRRKVKEEESTVKKVYSTRRSVRLAEKSVEIQKSNNEEKLETLKQELFAKEMGDNLDVNLTQGSDGIDTKTMTQDNSDRETISEVEDPKFSMEGGSKNMENQLDLVNEIQENDGSHNTCISKAENALDYGVKSKSEADDTVDDGLEDKDDEISCDTRSQNSTEKETENAEDMDFQVSPDVLVDEKCCDVDSKKESDKELKDEKYMETPAAYIVGEGNGIDLVKDVEMGLAPSDSEADFELTDDSTFPKQMIDNGKELNSTEILQHEQSEQDAGQVSIASEESLGEISSDEGSAIDLVKDVEMGLAPNDSEADFELTDDSTFPKQMIDNGEELNSTEILQREQSEQDADQVSIASEESLGEISSDEVEANLDVIHDSTFPKQMGERLESIEILEFEQSKQASDQEAIEGATDVPLSLLTLIPTADPTEEVQSTSLTPMKTPIKKTPKTMEKVPDVLDNKENIGSGSKFFIFTEKKVKTPSKTPPTNKKMTDATDNKENLDSGKKMILLGKEKLQKTKGTTAEQNLHELSLRKLTKMFKEKLQITNQLSKNEDDPKRRQQHCGQLFKHFQRTNWWMKLRTESECSSNIFNKEF</sequence>
<dbReference type="PANTHER" id="PTHR33621:SF2">
    <property type="entry name" value="RIBOSOMAL L1 DOMAIN-CONTAINING PROTEIN"/>
    <property type="match status" value="1"/>
</dbReference>
<feature type="compositionally biased region" description="Basic and acidic residues" evidence="1">
    <location>
        <begin position="241"/>
        <end position="255"/>
    </location>
</feature>
<feature type="compositionally biased region" description="Acidic residues" evidence="1">
    <location>
        <begin position="303"/>
        <end position="318"/>
    </location>
</feature>
<feature type="region of interest" description="Disordered" evidence="1">
    <location>
        <begin position="50"/>
        <end position="112"/>
    </location>
</feature>
<dbReference type="PANTHER" id="PTHR33621">
    <property type="entry name" value="ASPARTIC/GLUTAMIC ACID-RICH PROTEIN"/>
    <property type="match status" value="1"/>
</dbReference>
<evidence type="ECO:0000313" key="3">
    <source>
        <dbReference type="Proteomes" id="UP000594638"/>
    </source>
</evidence>
<feature type="region of interest" description="Disordered" evidence="1">
    <location>
        <begin position="641"/>
        <end position="661"/>
    </location>
</feature>
<dbReference type="EMBL" id="CACTIH010000318">
    <property type="protein sequence ID" value="CAA2959344.1"/>
    <property type="molecule type" value="Genomic_DNA"/>
</dbReference>
<reference evidence="2 3" key="1">
    <citation type="submission" date="2019-12" db="EMBL/GenBank/DDBJ databases">
        <authorList>
            <person name="Alioto T."/>
            <person name="Alioto T."/>
            <person name="Gomez Garrido J."/>
        </authorList>
    </citation>
    <scope>NUCLEOTIDE SEQUENCE [LARGE SCALE GENOMIC DNA]</scope>
</reference>
<dbReference type="OrthoDB" id="1916794at2759"/>
<keyword evidence="3" id="KW-1185">Reference proteome</keyword>
<dbReference type="Proteomes" id="UP000594638">
    <property type="component" value="Unassembled WGS sequence"/>
</dbReference>
<gene>
    <name evidence="2" type="ORF">OLEA9_A082509</name>
</gene>